<feature type="modified residue" description="4-aspartylphosphate" evidence="11">
    <location>
        <position position="465"/>
    </location>
</feature>
<dbReference type="InterPro" id="IPR004358">
    <property type="entry name" value="Sig_transdc_His_kin-like_C"/>
</dbReference>
<evidence type="ECO:0000256" key="10">
    <source>
        <dbReference type="ARBA" id="ARBA00074306"/>
    </source>
</evidence>
<dbReference type="FunFam" id="3.30.565.10:FF:000010">
    <property type="entry name" value="Sensor histidine kinase RcsC"/>
    <property type="match status" value="1"/>
</dbReference>
<dbReference type="Pfam" id="PF02518">
    <property type="entry name" value="HATPase_c"/>
    <property type="match status" value="1"/>
</dbReference>
<dbReference type="SUPFAM" id="SSF55781">
    <property type="entry name" value="GAF domain-like"/>
    <property type="match status" value="1"/>
</dbReference>
<keyword evidence="6" id="KW-0547">Nucleotide-binding</keyword>
<organism evidence="14 15">
    <name type="scientific">Paenibacillus borealis</name>
    <dbReference type="NCBI Taxonomy" id="160799"/>
    <lineage>
        <taxon>Bacteria</taxon>
        <taxon>Bacillati</taxon>
        <taxon>Bacillota</taxon>
        <taxon>Bacilli</taxon>
        <taxon>Bacillales</taxon>
        <taxon>Paenibacillaceae</taxon>
        <taxon>Paenibacillus</taxon>
    </lineage>
</organism>
<dbReference type="InterPro" id="IPR003661">
    <property type="entry name" value="HisK_dim/P_dom"/>
</dbReference>
<evidence type="ECO:0000256" key="5">
    <source>
        <dbReference type="ARBA" id="ARBA00022679"/>
    </source>
</evidence>
<name>A0A089L6L4_PAEBO</name>
<feature type="domain" description="Response regulatory" evidence="13">
    <location>
        <begin position="415"/>
        <end position="530"/>
    </location>
</feature>
<evidence type="ECO:0000256" key="3">
    <source>
        <dbReference type="ARBA" id="ARBA00012438"/>
    </source>
</evidence>
<dbReference type="Gene3D" id="3.40.50.2300">
    <property type="match status" value="1"/>
</dbReference>
<dbReference type="EMBL" id="CP009285">
    <property type="protein sequence ID" value="AIQ57126.1"/>
    <property type="molecule type" value="Genomic_DNA"/>
</dbReference>
<dbReference type="InterPro" id="IPR036890">
    <property type="entry name" value="HATPase_C_sf"/>
</dbReference>
<dbReference type="Proteomes" id="UP000029518">
    <property type="component" value="Chromosome"/>
</dbReference>
<dbReference type="CDD" id="cd16922">
    <property type="entry name" value="HATPase_EvgS-ArcB-TorS-like"/>
    <property type="match status" value="1"/>
</dbReference>
<dbReference type="InterPro" id="IPR003018">
    <property type="entry name" value="GAF"/>
</dbReference>
<dbReference type="Pfam" id="PF00512">
    <property type="entry name" value="HisKA"/>
    <property type="match status" value="1"/>
</dbReference>
<evidence type="ECO:0000313" key="15">
    <source>
        <dbReference type="Proteomes" id="UP000029518"/>
    </source>
</evidence>
<dbReference type="Pfam" id="PF01590">
    <property type="entry name" value="GAF"/>
    <property type="match status" value="1"/>
</dbReference>
<dbReference type="InterPro" id="IPR036097">
    <property type="entry name" value="HisK_dim/P_sf"/>
</dbReference>
<dbReference type="SUPFAM" id="SSF55874">
    <property type="entry name" value="ATPase domain of HSP90 chaperone/DNA topoisomerase II/histidine kinase"/>
    <property type="match status" value="1"/>
</dbReference>
<dbReference type="CDD" id="cd00082">
    <property type="entry name" value="HisKA"/>
    <property type="match status" value="1"/>
</dbReference>
<feature type="domain" description="Histidine kinase" evidence="12">
    <location>
        <begin position="175"/>
        <end position="397"/>
    </location>
</feature>
<dbReference type="GO" id="GO:0005524">
    <property type="term" value="F:ATP binding"/>
    <property type="evidence" value="ECO:0007669"/>
    <property type="project" value="UniProtKB-KW"/>
</dbReference>
<dbReference type="PANTHER" id="PTHR45339">
    <property type="entry name" value="HYBRID SIGNAL TRANSDUCTION HISTIDINE KINASE J"/>
    <property type="match status" value="1"/>
</dbReference>
<dbReference type="HOGENOM" id="CLU_000445_114_44_9"/>
<dbReference type="AlphaFoldDB" id="A0A089L6L4"/>
<dbReference type="PROSITE" id="PS50110">
    <property type="entry name" value="RESPONSE_REGULATORY"/>
    <property type="match status" value="1"/>
</dbReference>
<evidence type="ECO:0000256" key="9">
    <source>
        <dbReference type="ARBA" id="ARBA00023012"/>
    </source>
</evidence>
<evidence type="ECO:0000256" key="4">
    <source>
        <dbReference type="ARBA" id="ARBA00022553"/>
    </source>
</evidence>
<dbReference type="InterPro" id="IPR005467">
    <property type="entry name" value="His_kinase_dom"/>
</dbReference>
<dbReference type="Gene3D" id="1.10.287.130">
    <property type="match status" value="1"/>
</dbReference>
<dbReference type="Pfam" id="PF00072">
    <property type="entry name" value="Response_reg"/>
    <property type="match status" value="1"/>
</dbReference>
<reference evidence="14" key="1">
    <citation type="submission" date="2014-08" db="EMBL/GenBank/DDBJ databases">
        <title>Comparative genomics of the Paenibacillus odorifer group.</title>
        <authorList>
            <person name="den Bakker H.C."/>
            <person name="Tsai Y.-C.Y.-C."/>
            <person name="Martin N."/>
            <person name="Korlach J."/>
            <person name="Wiedmann M."/>
        </authorList>
    </citation>
    <scope>NUCLEOTIDE SEQUENCE [LARGE SCALE GENOMIC DNA]</scope>
    <source>
        <strain evidence="14">DSM 13188</strain>
    </source>
</reference>
<dbReference type="PRINTS" id="PR00344">
    <property type="entry name" value="BCTRLSENSOR"/>
</dbReference>
<evidence type="ECO:0000313" key="14">
    <source>
        <dbReference type="EMBL" id="AIQ57126.1"/>
    </source>
</evidence>
<keyword evidence="9" id="KW-0902">Two-component regulatory system</keyword>
<dbReference type="SMART" id="SM00388">
    <property type="entry name" value="HisKA"/>
    <property type="match status" value="1"/>
</dbReference>
<protein>
    <recommendedName>
        <fullName evidence="10">Circadian input-output histidine kinase CikA</fullName>
        <ecNumber evidence="3">2.7.13.3</ecNumber>
    </recommendedName>
</protein>
<proteinExistence type="inferred from homology"/>
<evidence type="ECO:0000256" key="11">
    <source>
        <dbReference type="PROSITE-ProRule" id="PRU00169"/>
    </source>
</evidence>
<dbReference type="KEGG" id="pbd:PBOR_09415"/>
<dbReference type="EC" id="2.7.13.3" evidence="3"/>
<keyword evidence="5" id="KW-0808">Transferase</keyword>
<sequence length="537" mass="59897">MMDKMNTRGQVISNLEDAADRMIELLSQIFTSNTIMITIHGLGLAPLLRTFNRQECIVQEADTLALLDPIRSLIVLNDNKPTLIADTHDHPCGSSALELIYTRGIHSFVGVPLITEQGESVGTICLMDPAAGLHTKEDLDILSAIAYFFTYIMNLERKFEFLERQSQSKMDLFAMLSHEIRTPMNGIIGMTDLMMTTEMDEQQQYYMEIIESSNAKLLQFLNDVLDFSKMEAGKLVIEKEPFDIITALEESVYLFSTKAFEKNLEVILNVDSEIPLYVLGDAPKVRQIIMNIVSNALKFTHAGEILIELKSLPVHREEIGVRITVQDSGIGIAEDKLKLLFNKYTQVHQSSETHHYGGTGLGLAICRQLVELMGGEISVESKEGIGTKLEVTLYLEKYTSLPSIPFEKDVLDGIKILVVEDNLTSLHVISSVLEDWSVAVTSAETANQAMDFMAANNDYDLILMDKDIAGTEATALAKQMRQLAPDRKLPVILLAPLGMNLDEETKAQFASIIIKPIRKVHLLNNILALLKHSKPES</sequence>
<evidence type="ECO:0000256" key="1">
    <source>
        <dbReference type="ARBA" id="ARBA00000085"/>
    </source>
</evidence>
<evidence type="ECO:0000256" key="7">
    <source>
        <dbReference type="ARBA" id="ARBA00022777"/>
    </source>
</evidence>
<keyword evidence="4 11" id="KW-0597">Phosphoprotein</keyword>
<dbReference type="SMART" id="SM00448">
    <property type="entry name" value="REC"/>
    <property type="match status" value="1"/>
</dbReference>
<dbReference type="RefSeq" id="WP_042211384.1">
    <property type="nucleotide sequence ID" value="NZ_CP009285.1"/>
</dbReference>
<keyword evidence="15" id="KW-1185">Reference proteome</keyword>
<dbReference type="PANTHER" id="PTHR45339:SF3">
    <property type="entry name" value="HISTIDINE KINASE"/>
    <property type="match status" value="1"/>
</dbReference>
<dbReference type="SUPFAM" id="SSF47384">
    <property type="entry name" value="Homodimeric domain of signal transducing histidine kinase"/>
    <property type="match status" value="1"/>
</dbReference>
<dbReference type="OrthoDB" id="2676347at2"/>
<evidence type="ECO:0000256" key="8">
    <source>
        <dbReference type="ARBA" id="ARBA00022840"/>
    </source>
</evidence>
<evidence type="ECO:0000259" key="12">
    <source>
        <dbReference type="PROSITE" id="PS50109"/>
    </source>
</evidence>
<comment type="catalytic activity">
    <reaction evidence="1">
        <text>ATP + protein L-histidine = ADP + protein N-phospho-L-histidine.</text>
        <dbReference type="EC" id="2.7.13.3"/>
    </reaction>
</comment>
<evidence type="ECO:0000256" key="6">
    <source>
        <dbReference type="ARBA" id="ARBA00022741"/>
    </source>
</evidence>
<dbReference type="SMART" id="SM00387">
    <property type="entry name" value="HATPase_c"/>
    <property type="match status" value="1"/>
</dbReference>
<accession>A0A089L6L4</accession>
<keyword evidence="7" id="KW-0418">Kinase</keyword>
<keyword evidence="8" id="KW-0067">ATP-binding</keyword>
<dbReference type="InterPro" id="IPR011006">
    <property type="entry name" value="CheY-like_superfamily"/>
</dbReference>
<comment type="similarity">
    <text evidence="2">In the N-terminal section; belongs to the phytochrome family.</text>
</comment>
<dbReference type="PROSITE" id="PS50109">
    <property type="entry name" value="HIS_KIN"/>
    <property type="match status" value="1"/>
</dbReference>
<dbReference type="InterPro" id="IPR001789">
    <property type="entry name" value="Sig_transdc_resp-reg_receiver"/>
</dbReference>
<evidence type="ECO:0000259" key="13">
    <source>
        <dbReference type="PROSITE" id="PS50110"/>
    </source>
</evidence>
<dbReference type="InterPro" id="IPR029016">
    <property type="entry name" value="GAF-like_dom_sf"/>
</dbReference>
<evidence type="ECO:0000256" key="2">
    <source>
        <dbReference type="ARBA" id="ARBA00006402"/>
    </source>
</evidence>
<dbReference type="SMART" id="SM00065">
    <property type="entry name" value="GAF"/>
    <property type="match status" value="1"/>
</dbReference>
<dbReference type="InterPro" id="IPR003594">
    <property type="entry name" value="HATPase_dom"/>
</dbReference>
<gene>
    <name evidence="14" type="ORF">PBOR_09415</name>
</gene>
<dbReference type="SUPFAM" id="SSF52172">
    <property type="entry name" value="CheY-like"/>
    <property type="match status" value="1"/>
</dbReference>
<dbReference type="Gene3D" id="3.30.565.10">
    <property type="entry name" value="Histidine kinase-like ATPase, C-terminal domain"/>
    <property type="match status" value="1"/>
</dbReference>
<dbReference type="GO" id="GO:0000155">
    <property type="term" value="F:phosphorelay sensor kinase activity"/>
    <property type="evidence" value="ECO:0007669"/>
    <property type="project" value="InterPro"/>
</dbReference>
<dbReference type="Gene3D" id="3.30.450.40">
    <property type="match status" value="1"/>
</dbReference>